<dbReference type="InterPro" id="IPR029063">
    <property type="entry name" value="SAM-dependent_MTases_sf"/>
</dbReference>
<dbReference type="Pfam" id="PF00109">
    <property type="entry name" value="ketoacyl-synt"/>
    <property type="match status" value="2"/>
</dbReference>
<dbReference type="Proteomes" id="UP001438292">
    <property type="component" value="Unassembled WGS sequence"/>
</dbReference>
<evidence type="ECO:0000256" key="5">
    <source>
        <dbReference type="ARBA" id="ARBA00022553"/>
    </source>
</evidence>
<keyword evidence="14" id="KW-1185">Reference proteome</keyword>
<dbReference type="PANTHER" id="PTHR43775">
    <property type="entry name" value="FATTY ACID SYNTHASE"/>
    <property type="match status" value="1"/>
</dbReference>
<keyword evidence="4" id="KW-0963">Cytoplasm</keyword>
<dbReference type="PROSITE" id="PS52019">
    <property type="entry name" value="PKS_MFAS_DH"/>
    <property type="match status" value="1"/>
</dbReference>
<dbReference type="Gene3D" id="3.40.47.10">
    <property type="match status" value="2"/>
</dbReference>
<dbReference type="SMART" id="SM00823">
    <property type="entry name" value="PKS_PP"/>
    <property type="match status" value="2"/>
</dbReference>
<dbReference type="PANTHER" id="PTHR43775:SF37">
    <property type="entry name" value="SI:DKEY-61P9.11"/>
    <property type="match status" value="1"/>
</dbReference>
<dbReference type="InterPro" id="IPR036736">
    <property type="entry name" value="ACP-like_sf"/>
</dbReference>
<dbReference type="Pfam" id="PF22621">
    <property type="entry name" value="CurL-like_PKS_C"/>
    <property type="match status" value="1"/>
</dbReference>
<dbReference type="SMART" id="SM01294">
    <property type="entry name" value="PKS_PP_betabranch"/>
    <property type="match status" value="1"/>
</dbReference>
<dbReference type="InterPro" id="IPR006162">
    <property type="entry name" value="Ppantetheine_attach_site"/>
</dbReference>
<evidence type="ECO:0000256" key="3">
    <source>
        <dbReference type="ARBA" id="ARBA00022450"/>
    </source>
</evidence>
<evidence type="ECO:0000256" key="9">
    <source>
        <dbReference type="PROSITE-ProRule" id="PRU01363"/>
    </source>
</evidence>
<feature type="active site" description="Proton donor; for dehydratase activity" evidence="9">
    <location>
        <position position="1392"/>
    </location>
</feature>
<feature type="active site" description="Proton acceptor; for dehydratase activity" evidence="9">
    <location>
        <position position="1222"/>
    </location>
</feature>
<gene>
    <name evidence="13" type="ORF">ABH309_24060</name>
</gene>
<evidence type="ECO:0000256" key="4">
    <source>
        <dbReference type="ARBA" id="ARBA00022490"/>
    </source>
</evidence>
<dbReference type="EMBL" id="JBDQQU010000385">
    <property type="protein sequence ID" value="MEO3957525.1"/>
    <property type="molecule type" value="Genomic_DNA"/>
</dbReference>
<dbReference type="SUPFAM" id="SSF47336">
    <property type="entry name" value="ACP-like"/>
    <property type="match status" value="2"/>
</dbReference>
<feature type="domain" description="Ketosynthase family 3 (KS3)" evidence="11">
    <location>
        <begin position="575"/>
        <end position="994"/>
    </location>
</feature>
<dbReference type="InterPro" id="IPR049552">
    <property type="entry name" value="PKS_DH_N"/>
</dbReference>
<dbReference type="InterPro" id="IPR020806">
    <property type="entry name" value="PKS_PP-bd"/>
</dbReference>
<dbReference type="SMART" id="SM00826">
    <property type="entry name" value="PKS_DH"/>
    <property type="match status" value="1"/>
</dbReference>
<dbReference type="InterPro" id="IPR013217">
    <property type="entry name" value="Methyltransf_12"/>
</dbReference>
<evidence type="ECO:0000313" key="14">
    <source>
        <dbReference type="Proteomes" id="UP001438292"/>
    </source>
</evidence>
<dbReference type="SUPFAM" id="SSF51735">
    <property type="entry name" value="NAD(P)-binding Rossmann-fold domains"/>
    <property type="match status" value="4"/>
</dbReference>
<protein>
    <submittedName>
        <fullName evidence="13">SDR family NAD(P)-dependent oxidoreductase</fullName>
    </submittedName>
</protein>
<dbReference type="InterPro" id="IPR013968">
    <property type="entry name" value="PKS_KR"/>
</dbReference>
<evidence type="ECO:0000256" key="8">
    <source>
        <dbReference type="ARBA" id="ARBA00023268"/>
    </source>
</evidence>
<dbReference type="Pfam" id="PF02801">
    <property type="entry name" value="Ketoacyl-synt_C"/>
    <property type="match status" value="2"/>
</dbReference>
<comment type="pathway">
    <text evidence="2">Antibiotic biosynthesis.</text>
</comment>
<feature type="domain" description="Carrier" evidence="10">
    <location>
        <begin position="2376"/>
        <end position="2450"/>
    </location>
</feature>
<comment type="subcellular location">
    <subcellularLocation>
        <location evidence="1">Cytoplasm</location>
    </subcellularLocation>
</comment>
<dbReference type="InterPro" id="IPR020807">
    <property type="entry name" value="PKS_DH"/>
</dbReference>
<evidence type="ECO:0000259" key="11">
    <source>
        <dbReference type="PROSITE" id="PS52004"/>
    </source>
</evidence>
<keyword evidence="3" id="KW-0596">Phosphopantetheine</keyword>
<dbReference type="InterPro" id="IPR036291">
    <property type="entry name" value="NAD(P)-bd_dom_sf"/>
</dbReference>
<dbReference type="Pfam" id="PF00550">
    <property type="entry name" value="PP-binding"/>
    <property type="match status" value="2"/>
</dbReference>
<dbReference type="Gene3D" id="1.10.1200.10">
    <property type="entry name" value="ACP-like"/>
    <property type="match status" value="2"/>
</dbReference>
<dbReference type="CDD" id="cd08953">
    <property type="entry name" value="KR_2_SDR_x"/>
    <property type="match status" value="2"/>
</dbReference>
<dbReference type="RefSeq" id="WP_347788163.1">
    <property type="nucleotide sequence ID" value="NZ_JBDQQU010000385.1"/>
</dbReference>
<dbReference type="InterPro" id="IPR049900">
    <property type="entry name" value="PKS_mFAS_DH"/>
</dbReference>
<dbReference type="SMART" id="SM00822">
    <property type="entry name" value="PKS_KR"/>
    <property type="match status" value="2"/>
</dbReference>
<dbReference type="InterPro" id="IPR009081">
    <property type="entry name" value="PP-bd_ACP"/>
</dbReference>
<evidence type="ECO:0000259" key="12">
    <source>
        <dbReference type="PROSITE" id="PS52019"/>
    </source>
</evidence>
<dbReference type="PROSITE" id="PS00606">
    <property type="entry name" value="KS3_1"/>
    <property type="match status" value="2"/>
</dbReference>
<dbReference type="InterPro" id="IPR054514">
    <property type="entry name" value="RhiE-like_linker"/>
</dbReference>
<dbReference type="CDD" id="cd02440">
    <property type="entry name" value="AdoMet_MTases"/>
    <property type="match status" value="1"/>
</dbReference>
<feature type="region of interest" description="C-terminal hotdog fold" evidence="9">
    <location>
        <begin position="1330"/>
        <end position="1481"/>
    </location>
</feature>
<keyword evidence="6" id="KW-0808">Transferase</keyword>
<dbReference type="SUPFAM" id="SSF53901">
    <property type="entry name" value="Thiolase-like"/>
    <property type="match status" value="2"/>
</dbReference>
<dbReference type="InterPro" id="IPR014030">
    <property type="entry name" value="Ketoacyl_synth_N"/>
</dbReference>
<dbReference type="Gene3D" id="1.10.1240.100">
    <property type="match status" value="2"/>
</dbReference>
<evidence type="ECO:0000256" key="2">
    <source>
        <dbReference type="ARBA" id="ARBA00004792"/>
    </source>
</evidence>
<dbReference type="InterPro" id="IPR020841">
    <property type="entry name" value="PKS_Beta-ketoAc_synthase_dom"/>
</dbReference>
<dbReference type="Gene3D" id="3.40.50.720">
    <property type="entry name" value="NAD(P)-binding Rossmann-like Domain"/>
    <property type="match status" value="2"/>
</dbReference>
<keyword evidence="7" id="KW-0677">Repeat</keyword>
<dbReference type="Gene3D" id="3.40.50.150">
    <property type="entry name" value="Vaccinia Virus protein VP39"/>
    <property type="match status" value="2"/>
</dbReference>
<dbReference type="InterPro" id="IPR057326">
    <property type="entry name" value="KR_dom"/>
</dbReference>
<feature type="domain" description="PKS/mFAS DH" evidence="12">
    <location>
        <begin position="1193"/>
        <end position="1481"/>
    </location>
</feature>
<dbReference type="Gene3D" id="3.10.129.110">
    <property type="entry name" value="Polyketide synthase dehydratase"/>
    <property type="match status" value="1"/>
</dbReference>
<reference evidence="13 14" key="1">
    <citation type="submission" date="2024-05" db="EMBL/GenBank/DDBJ databases">
        <authorList>
            <person name="De Oliveira J.P."/>
            <person name="Noriler S.A."/>
            <person name="De Oliveira A.G."/>
            <person name="Sipoli D.S."/>
        </authorList>
    </citation>
    <scope>NUCLEOTIDE SEQUENCE [LARGE SCALE GENOMIC DNA]</scope>
    <source>
        <strain evidence="13 14">LABIM186</strain>
    </source>
</reference>
<feature type="domain" description="Carrier" evidence="10">
    <location>
        <begin position="445"/>
        <end position="521"/>
    </location>
</feature>
<proteinExistence type="predicted"/>
<accession>A0ABV0HBR0</accession>
<sequence>MISKLNIDHADGLSLYCRQIPSVLGRVAESIPSYSDKSHLIKSRGGYRRHEMDELLSALLSAQLFTMGLGAGGLENASESLSKAGIKESYRDWFEETVNFLNKKENSQSIEKKKKSDSYKEDINKLWGQWDRVKQQWAQDGWMETQIVLVESALRALPDILRGDILPTDVLFPNASMERVEGIYKHNPVADFYNHVLADVLLLYIDQRLKHDPSAKFRILEVGAGTGGTSAIVMDRLKPYQRHVEEYCYTDLSRAFLMHAEKEYGPAYPYLSYNLFDVGLSVSGQDVELGGYDIVIAANVLHATRNVRDALRNTKALLKCNGLLLLNEICSNDLFTHLTFGLLDGWWLYEDGELRIPGCPGLYPEMWRETLQDEGFNLISFPVLNVQDLGHQIIASESDGVVRQKSARSLKISLNSSAAVKVEAEAAAQQKSIEPQLESRLSGMRLREKCVGYLKNLVAETIRSESGKIDRATPLKEYGIDSILIVQLTNKLRKSFDSVTSTLFFDLQTIDSIVERLIDTEQAALVKLFGVASLDESEHIAHNDMPASLRDENGSVALQGNKLEVLVKAGAGRNLKDVAIIGISGRYPQAKNLEEFWLNLKEGRNCISEVPQDRWDWREYFDLERGKFGTTYTKWGGFLTEVDKFDPLFFQISPSEAERMDPQERLFLEEAYASIEDAGYTPAGLSENGKVGVFVGVMNATYPTAASYWSIANRVSYTLNFNGPSIAVDTACSSSLTAIHLALESLHSGSSDCAIAGGVNLILDPAHFLRLSSMSMLSGGNQCKAFGSGADGFIDAEGVGALILKPLEKAILDRDHIYGVIKGSMLNAGGKTNGYTVPSPRLQSQLLVDSFNWAGVDPTSLSYVEAHGTGTALGDPIEIDGLIKAFSRHGSDKQYCAIGSVKTNIGHCESAAGLAGVTKVLLQMKHRVLVPSLHAEVVNPQIDFSQTPFFIQNKLTEWQEPERLINGKVERHARRASVSSFGAGGANAHVVMEEYRSPENNLSRVEFSSKRPAIIVLSAKGEERLRARAQRLLSALSQEGFIEEQLHDIAYTLQVGREEMDDRLALTVTSLKELALKLAGYIEGKSEVEGLYIGTRKAYKDMLRIFADDDDIAQTMDIWFKKGKYGKLAEVWAKGLVIQWNRLYDGLRPCRLSLPSYPFAKERYWISDDKASYGRANVKRSERLSNRSEFVLHPLLHRNVSDFSGQKYETILNGREFFLAAHMVGGAHILPGVAYLEMARAGFCLAAGQEALSEATIVIRDVVWSSPVVVDEPVAKLHLTLTPEEEGWVGYQICSDSLQGQAVVAHNQGSLAFISPVDLGALNLDEMRMACERMRREDLYDELKHQGIEYGEAFQAVADLYVGDRELWAKLVLPEMLTDTQSNYVLHPSLMDAALHASAGFDLLKNEESPPAQSKFLFALKEITIVGACGKTMWARVRRQGPGGVASGSERLEIDMCDDAGKISVRLRGVVSKVVKPSAFKAANASASNSLVGRAVTLVPGWEPMALPEQGIISDDVGAAVVFGVSQSHQKNLIGSFPDIHFVNGLENNTLDISQQLRGIANLRHLIWVAPHDIVSAVDDERVIEGQRAATLLLFRGVKTLASLGYSALAMRLTVITTESQAVLDSETITPTHASLHGFAGALAKEFPNWSIRLVDMGADESLPLADIVRFAPADREGNAWALRRNVWYRQTFALAEGGARTHGLYKHGGVYVIIGGAGSLGEVWSRHMIERFQARIVWIGRRAKDQEIQAKIDALASIGEAPFYISADAADRSALQGAYDLIKRRYGKIDGIVHSAAGMLGKQIIDMDDARFREGFAAKVDVSVRLAQVFQNEALDFVLFFSSIISYARNARQSHYAAGSTFADAFAHRLAREWHCPVKVMNWGYWGSVGLVAASDHFQQWMADHGVGSIEPEEAMDGLDQLLASEHRQMIFMKVTSHAGWQGMEPFEKVETLDKALPATLSNLDGDANLGLSGRWELDRLMQYFHNEEFDDLMLRIMEKQLEVCCDGFLERHDSAKNIESGPPIDLKYQGWLQEAQKLLANRHPSSVQSSLHGDALWLEWDRRSEGWRDNPGLRAKTVLAEKTLRALPEILTGKTRATDILFPQSSLDLVQGIYRENPVSDYYNRIVAEAVVRHVNERIRLQPDVRIRILEIGAGTGGTSAMIFSELRGSEKNIQEYCYTDLSKAFLLHAEESYREIAPYLRCQTLDIEKPVEEQGIPLGSYDLIIAANVLHATKNIFSTVKNAKAALKKNALIVLNEMSRNSVFAHLTFGLLDGWWLYQDAALRIPGCPGLYPEQWRRILELAGFQRIQFPVAEGHGLGQQIIVAASDGIVRRRLEAPSGTAPAQMADLTQRAAPSVEQHQSQGARKASLPGAQLKDLVRERLATALRMRPEAIDADEAFSHYGLDSILGVNVVKTINQALGIDLDTTSLFDYSSVNRLGAHILSTYGDRLQLNPAVERVAAPSLTQIRQLAKPAGMSAVVATAGKAESHASANGEEPIAIVGVSARYAQSDNFEMLWQNLANGVDLVGKATRWSAAEHSVYGDSEICQFGSFLSEIDKFDPLFFNISGLEAKYMDPQQRIFLEESWKALEDAGYAGAGIEGKRCGVYVGYNGGDYQRLIEKDAPAQAMWGNIGSIIPARISYYLNLQGPALAIDSACSSSLVSLHLACQALRAGEVDMALAGGVYVQSTPWFLAAGHRAGMLSKTGRCFTFDDRADGFVPGEGCGALVVKRLKDAIADGDHIYAVISGSGVNQDGASNGITAPSALSQERLECEVYDRFGIDPAHIQLVEAHGTGTQLGDPIEFRALSSAFRKYTDKKQYCAIGSIKTNIGHTTAAAGVAGVIKILAALKHRQLAPSIHFQNENPNIRFEQSPFYVNTELQPWTVEAGVKRRAAVSAFGLSGTNAHMVIEEAPAIMRRHRDRPGYMIALSARTGEQLRQQVEQLAAFGRKTPSTDCGNLSFTLLLGRKHLSHRWACIARDLDEWLELASGWLEGRVSPQVRVSALEEKEIDLPDSLKSLANQCLADCREEQDAGVYFEHLAVVMDLYVQGYRIDWPSLFAGDGFARLALPTYPFAKGAYWVSAGRPEAARPTTPSVLADDEGRIALEATGERPTVIEAQSGDAMPLLDGTVMLTSVWDTVEVHASPRHRSEAGAFVLMGGDASVQEQVRAMQPGWRRLLVAADDTIETIVAKLAECGPIGHLFWCAPETPIASAADDKLIDAQSDGLLSYFRLIKALIHLGYESKRLSLTTVTTAALSLGEEEVNPVHAGLHGFMGSLAKEYPAWKVRVADMDAAEGWPVDQILSLPPCPSGNVSAYRTGEWHREKLVPCKLPLPRDGHGKRGGIYVVIGGAGGIGAAWSEHMLRRYGAQLVWIGRRQKDATIQAQLDHLAVFGPAPHYIAADAARRNELEDAYREIKQRFGRIDGIVHSAIALTDKSIANMTEGRFRAGLSAKVDVCARLAQVFGREPLDFVLFFSSIISFTKAAGQSNYAAGCAFKDSFAKRLSQEWPCKVKVMNWGYWGSVGVVASEAYRKRMEKIGVASIEPAEAIDGLDRLWGGPLGRVGILKTSRPIAMDGVDTSESIEFYERERFASAKLPAEGLEHAD</sequence>
<dbReference type="PROSITE" id="PS00012">
    <property type="entry name" value="PHOSPHOPANTETHEINE"/>
    <property type="match status" value="2"/>
</dbReference>
<dbReference type="InterPro" id="IPR050091">
    <property type="entry name" value="PKS_NRPS_Biosynth_Enz"/>
</dbReference>
<dbReference type="Pfam" id="PF08242">
    <property type="entry name" value="Methyltransf_12"/>
    <property type="match status" value="2"/>
</dbReference>
<evidence type="ECO:0000259" key="10">
    <source>
        <dbReference type="PROSITE" id="PS50075"/>
    </source>
</evidence>
<keyword evidence="8" id="KW-0511">Multifunctional enzyme</keyword>
<feature type="region of interest" description="N-terminal hotdog fold" evidence="9">
    <location>
        <begin position="1193"/>
        <end position="1318"/>
    </location>
</feature>
<dbReference type="SMART" id="SM00825">
    <property type="entry name" value="PKS_KS"/>
    <property type="match status" value="2"/>
</dbReference>
<dbReference type="Pfam" id="PF14765">
    <property type="entry name" value="PS-DH"/>
    <property type="match status" value="1"/>
</dbReference>
<keyword evidence="5" id="KW-0597">Phosphoprotein</keyword>
<feature type="domain" description="Ketosynthase family 3 (KS3)" evidence="11">
    <location>
        <begin position="2499"/>
        <end position="2915"/>
    </location>
</feature>
<dbReference type="InterPro" id="IPR014031">
    <property type="entry name" value="Ketoacyl_synth_C"/>
</dbReference>
<dbReference type="InterPro" id="IPR049551">
    <property type="entry name" value="PKS_DH_C"/>
</dbReference>
<evidence type="ECO:0000256" key="7">
    <source>
        <dbReference type="ARBA" id="ARBA00022737"/>
    </source>
</evidence>
<dbReference type="InterPro" id="IPR018201">
    <property type="entry name" value="Ketoacyl_synth_AS"/>
</dbReference>
<evidence type="ECO:0000256" key="6">
    <source>
        <dbReference type="ARBA" id="ARBA00022679"/>
    </source>
</evidence>
<evidence type="ECO:0000256" key="1">
    <source>
        <dbReference type="ARBA" id="ARBA00004496"/>
    </source>
</evidence>
<dbReference type="PROSITE" id="PS52004">
    <property type="entry name" value="KS3_2"/>
    <property type="match status" value="2"/>
</dbReference>
<dbReference type="InterPro" id="IPR042104">
    <property type="entry name" value="PKS_dehydratase_sf"/>
</dbReference>
<dbReference type="InterPro" id="IPR016039">
    <property type="entry name" value="Thiolase-like"/>
</dbReference>
<name>A0ABV0HBR0_9NEIS</name>
<dbReference type="Pfam" id="PF22336">
    <property type="entry name" value="RhiE-like_linker"/>
    <property type="match status" value="1"/>
</dbReference>
<dbReference type="Pfam" id="PF21089">
    <property type="entry name" value="PKS_DH_N"/>
    <property type="match status" value="1"/>
</dbReference>
<evidence type="ECO:0000313" key="13">
    <source>
        <dbReference type="EMBL" id="MEO3957525.1"/>
    </source>
</evidence>
<dbReference type="PROSITE" id="PS50075">
    <property type="entry name" value="CARRIER"/>
    <property type="match status" value="2"/>
</dbReference>
<comment type="caution">
    <text evidence="13">The sequence shown here is derived from an EMBL/GenBank/DDBJ whole genome shotgun (WGS) entry which is preliminary data.</text>
</comment>
<dbReference type="Pfam" id="PF08659">
    <property type="entry name" value="KR"/>
    <property type="match status" value="2"/>
</dbReference>
<dbReference type="SUPFAM" id="SSF53335">
    <property type="entry name" value="S-adenosyl-L-methionine-dependent methyltransferases"/>
    <property type="match status" value="2"/>
</dbReference>
<dbReference type="CDD" id="cd00833">
    <property type="entry name" value="PKS"/>
    <property type="match status" value="2"/>
</dbReference>
<organism evidence="13 14">
    <name type="scientific">Chromobacterium piscinae</name>
    <dbReference type="NCBI Taxonomy" id="686831"/>
    <lineage>
        <taxon>Bacteria</taxon>
        <taxon>Pseudomonadati</taxon>
        <taxon>Pseudomonadota</taxon>
        <taxon>Betaproteobacteria</taxon>
        <taxon>Neisseriales</taxon>
        <taxon>Chromobacteriaceae</taxon>
        <taxon>Chromobacterium</taxon>
    </lineage>
</organism>